<dbReference type="Gene3D" id="2.130.10.10">
    <property type="entry name" value="YVTN repeat-like/Quinoprotein amine dehydrogenase"/>
    <property type="match status" value="1"/>
</dbReference>
<dbReference type="InterPro" id="IPR052596">
    <property type="entry name" value="AMBRA1_autophagy"/>
</dbReference>
<sequence>MSTIAAAFSSDGRTLASTHGDHTVKIIDCQTGNCLKVLSGHRRTPCVVRFHPLCSEILASGSLDHEVRLWDARTADCIGSSNCLYCFSCIRRNSCCSFRSQAVHMELQQERGGFFPNNCIENSTIIASSAFSSLCCSFPTNGRG</sequence>
<keyword evidence="2" id="KW-0677">Repeat</keyword>
<dbReference type="GO" id="GO:0000423">
    <property type="term" value="P:mitophagy"/>
    <property type="evidence" value="ECO:0007669"/>
    <property type="project" value="TreeGrafter"/>
</dbReference>
<evidence type="ECO:0000313" key="4">
    <source>
        <dbReference type="EMBL" id="CAD1834321.1"/>
    </source>
</evidence>
<proteinExistence type="predicted"/>
<dbReference type="GO" id="GO:0000045">
    <property type="term" value="P:autophagosome assembly"/>
    <property type="evidence" value="ECO:0007669"/>
    <property type="project" value="TreeGrafter"/>
</dbReference>
<dbReference type="InterPro" id="IPR019775">
    <property type="entry name" value="WD40_repeat_CS"/>
</dbReference>
<organism evidence="4">
    <name type="scientific">Ananas comosus var. bracteatus</name>
    <name type="common">red pineapple</name>
    <dbReference type="NCBI Taxonomy" id="296719"/>
    <lineage>
        <taxon>Eukaryota</taxon>
        <taxon>Viridiplantae</taxon>
        <taxon>Streptophyta</taxon>
        <taxon>Embryophyta</taxon>
        <taxon>Tracheophyta</taxon>
        <taxon>Spermatophyta</taxon>
        <taxon>Magnoliopsida</taxon>
        <taxon>Liliopsida</taxon>
        <taxon>Poales</taxon>
        <taxon>Bromeliaceae</taxon>
        <taxon>Bromelioideae</taxon>
        <taxon>Ananas</taxon>
    </lineage>
</organism>
<accession>A0A6V7PU63</accession>
<feature type="repeat" description="WD" evidence="3">
    <location>
        <begin position="38"/>
        <end position="80"/>
    </location>
</feature>
<dbReference type="PROSITE" id="PS00678">
    <property type="entry name" value="WD_REPEATS_1"/>
    <property type="match status" value="1"/>
</dbReference>
<dbReference type="GO" id="GO:0080008">
    <property type="term" value="C:Cul4-RING E3 ubiquitin ligase complex"/>
    <property type="evidence" value="ECO:0007669"/>
    <property type="project" value="TreeGrafter"/>
</dbReference>
<dbReference type="GO" id="GO:1990756">
    <property type="term" value="F:ubiquitin-like ligase-substrate adaptor activity"/>
    <property type="evidence" value="ECO:0007669"/>
    <property type="project" value="TreeGrafter"/>
</dbReference>
<dbReference type="SUPFAM" id="SSF50978">
    <property type="entry name" value="WD40 repeat-like"/>
    <property type="match status" value="1"/>
</dbReference>
<evidence type="ECO:0000256" key="3">
    <source>
        <dbReference type="PROSITE-ProRule" id="PRU00221"/>
    </source>
</evidence>
<dbReference type="Pfam" id="PF00400">
    <property type="entry name" value="WD40"/>
    <property type="match status" value="2"/>
</dbReference>
<dbReference type="InterPro" id="IPR001680">
    <property type="entry name" value="WD40_rpt"/>
</dbReference>
<dbReference type="AlphaFoldDB" id="A0A6V7PU63"/>
<keyword evidence="1 3" id="KW-0853">WD repeat</keyword>
<gene>
    <name evidence="4" type="ORF">CB5_LOCUS17532</name>
</gene>
<name>A0A6V7PU63_ANACO</name>
<evidence type="ECO:0000256" key="1">
    <source>
        <dbReference type="ARBA" id="ARBA00022574"/>
    </source>
</evidence>
<protein>
    <submittedName>
        <fullName evidence="4">Uncharacterized protein</fullName>
    </submittedName>
</protein>
<reference evidence="4" key="1">
    <citation type="submission" date="2020-07" db="EMBL/GenBank/DDBJ databases">
        <authorList>
            <person name="Lin J."/>
        </authorList>
    </citation>
    <scope>NUCLEOTIDE SEQUENCE</scope>
</reference>
<dbReference type="PANTHER" id="PTHR22874">
    <property type="entry name" value="ACTIVATING MOLECULE IN BECN1-REGULATED AUTOPHAGY PROTEIN 1"/>
    <property type="match status" value="1"/>
</dbReference>
<dbReference type="InterPro" id="IPR015943">
    <property type="entry name" value="WD40/YVTN_repeat-like_dom_sf"/>
</dbReference>
<dbReference type="SMART" id="SM00320">
    <property type="entry name" value="WD40"/>
    <property type="match status" value="1"/>
</dbReference>
<evidence type="ECO:0000256" key="2">
    <source>
        <dbReference type="ARBA" id="ARBA00022737"/>
    </source>
</evidence>
<dbReference type="InterPro" id="IPR036322">
    <property type="entry name" value="WD40_repeat_dom_sf"/>
</dbReference>
<dbReference type="PROSITE" id="PS50294">
    <property type="entry name" value="WD_REPEATS_REGION"/>
    <property type="match status" value="1"/>
</dbReference>
<dbReference type="PROSITE" id="PS50082">
    <property type="entry name" value="WD_REPEATS_2"/>
    <property type="match status" value="1"/>
</dbReference>
<dbReference type="EMBL" id="LR862152">
    <property type="protein sequence ID" value="CAD1834321.1"/>
    <property type="molecule type" value="Genomic_DNA"/>
</dbReference>
<dbReference type="PANTHER" id="PTHR22874:SF1">
    <property type="entry name" value="ACTIVATING MOLECULE IN BECN1-REGULATED AUTOPHAGY PROTEIN 1"/>
    <property type="match status" value="1"/>
</dbReference>